<dbReference type="GO" id="GO:0051879">
    <property type="term" value="F:Hsp90 protein binding"/>
    <property type="evidence" value="ECO:0007669"/>
    <property type="project" value="TreeGrafter"/>
</dbReference>
<name>A0A672J2U0_SALFA</name>
<dbReference type="Ensembl" id="ENSSFAT00005049224.1">
    <property type="protein sequence ID" value="ENSSFAP00005047624.1"/>
    <property type="gene ID" value="ENSSFAG00005023159.1"/>
</dbReference>
<comment type="catalytic activity">
    <reaction evidence="4">
        <text>[protein]-peptidylproline (omega=180) = [protein]-peptidylproline (omega=0)</text>
        <dbReference type="Rhea" id="RHEA:16237"/>
        <dbReference type="Rhea" id="RHEA-COMP:10747"/>
        <dbReference type="Rhea" id="RHEA-COMP:10748"/>
        <dbReference type="ChEBI" id="CHEBI:83833"/>
        <dbReference type="ChEBI" id="CHEBI:83834"/>
        <dbReference type="EC" id="5.2.1.8"/>
    </reaction>
</comment>
<dbReference type="PANTHER" id="PTHR46674:SF1">
    <property type="entry name" value="INACTIVE PEPTIDYL-PROLYL CIS-TRANS ISOMERASE FKBP6"/>
    <property type="match status" value="1"/>
</dbReference>
<dbReference type="Gene3D" id="1.25.40.10">
    <property type="entry name" value="Tetratricopeptide repeat domain"/>
    <property type="match status" value="1"/>
</dbReference>
<evidence type="ECO:0000313" key="6">
    <source>
        <dbReference type="Ensembl" id="ENSSFAP00005047624.1"/>
    </source>
</evidence>
<dbReference type="PANTHER" id="PTHR46674">
    <property type="entry name" value="INACTIVE PEPTIDYL-PROLYL CIS-TRANS ISOMERASE FKBP6"/>
    <property type="match status" value="1"/>
</dbReference>
<keyword evidence="3" id="KW-0802">TPR repeat</keyword>
<evidence type="ECO:0000256" key="3">
    <source>
        <dbReference type="ARBA" id="ARBA00022803"/>
    </source>
</evidence>
<reference evidence="6" key="1">
    <citation type="submission" date="2019-06" db="EMBL/GenBank/DDBJ databases">
        <authorList>
            <consortium name="Wellcome Sanger Institute Data Sharing"/>
        </authorList>
    </citation>
    <scope>NUCLEOTIDE SEQUENCE [LARGE SCALE GENOMIC DNA]</scope>
</reference>
<evidence type="ECO:0000256" key="4">
    <source>
        <dbReference type="PROSITE-ProRule" id="PRU00277"/>
    </source>
</evidence>
<keyword evidence="2" id="KW-0677">Repeat</keyword>
<keyword evidence="4" id="KW-0413">Isomerase</keyword>
<keyword evidence="4" id="KW-0697">Rotamase</keyword>
<dbReference type="FunCoup" id="A0A672J2U0">
    <property type="interactions" value="597"/>
</dbReference>
<dbReference type="PROSITE" id="PS50059">
    <property type="entry name" value="FKBP_PPIASE"/>
    <property type="match status" value="1"/>
</dbReference>
<dbReference type="InterPro" id="IPR011990">
    <property type="entry name" value="TPR-like_helical_dom_sf"/>
</dbReference>
<comment type="similarity">
    <text evidence="1">Belongs to the FKBP6 family.</text>
</comment>
<evidence type="ECO:0000313" key="7">
    <source>
        <dbReference type="Proteomes" id="UP000472267"/>
    </source>
</evidence>
<feature type="domain" description="PPIase FKBP-type" evidence="5">
    <location>
        <begin position="49"/>
        <end position="138"/>
    </location>
</feature>
<sequence length="280" mass="31454">MSLSLYTVGLLLLQRPFDQLRRGMRDILGDGGILKEVVQPGEGPHVPRNASLIMHYSGYLEYCSQPFETTKNFKYPPMLKLGREVTLPGMELGVLTMQKGEFSRFLFQPSYAYGAIGCPPMIPASAVVLFEIHVIDFLDSGQVDDFYEMSPNAASFSMLLEVVGTLRGFGNLCFAKSRYDNAKGLYKQALVLLGNRETQDEAEKERIRTALLLLYLNLSLTELRLDSPHKALKYSNKALEIDSANTKALYRSGQVRPGFCSFFTPDRLTKKQKKKKPCTV</sequence>
<evidence type="ECO:0000256" key="2">
    <source>
        <dbReference type="ARBA" id="ARBA00022737"/>
    </source>
</evidence>
<dbReference type="GO" id="GO:0007283">
    <property type="term" value="P:spermatogenesis"/>
    <property type="evidence" value="ECO:0007669"/>
    <property type="project" value="TreeGrafter"/>
</dbReference>
<reference evidence="6" key="2">
    <citation type="submission" date="2025-08" db="UniProtKB">
        <authorList>
            <consortium name="Ensembl"/>
        </authorList>
    </citation>
    <scope>IDENTIFICATION</scope>
</reference>
<reference evidence="6" key="3">
    <citation type="submission" date="2025-09" db="UniProtKB">
        <authorList>
            <consortium name="Ensembl"/>
        </authorList>
    </citation>
    <scope>IDENTIFICATION</scope>
</reference>
<dbReference type="GO" id="GO:0003755">
    <property type="term" value="F:peptidyl-prolyl cis-trans isomerase activity"/>
    <property type="evidence" value="ECO:0007669"/>
    <property type="project" value="UniProtKB-KW"/>
</dbReference>
<evidence type="ECO:0000256" key="1">
    <source>
        <dbReference type="ARBA" id="ARBA00009648"/>
    </source>
</evidence>
<keyword evidence="7" id="KW-1185">Reference proteome</keyword>
<dbReference type="EC" id="5.2.1.8" evidence="4"/>
<dbReference type="InParanoid" id="A0A672J2U0"/>
<accession>A0A672J2U0</accession>
<dbReference type="SUPFAM" id="SSF48452">
    <property type="entry name" value="TPR-like"/>
    <property type="match status" value="1"/>
</dbReference>
<dbReference type="InterPro" id="IPR042282">
    <property type="entry name" value="FKBP6/shu"/>
</dbReference>
<dbReference type="Pfam" id="PF00254">
    <property type="entry name" value="FKBP_C"/>
    <property type="match status" value="1"/>
</dbReference>
<evidence type="ECO:0000259" key="5">
    <source>
        <dbReference type="PROSITE" id="PS50059"/>
    </source>
</evidence>
<dbReference type="SUPFAM" id="SSF54534">
    <property type="entry name" value="FKBP-like"/>
    <property type="match status" value="1"/>
</dbReference>
<dbReference type="GO" id="GO:0005737">
    <property type="term" value="C:cytoplasm"/>
    <property type="evidence" value="ECO:0007669"/>
    <property type="project" value="TreeGrafter"/>
</dbReference>
<dbReference type="Proteomes" id="UP000472267">
    <property type="component" value="Chromosome 15"/>
</dbReference>
<dbReference type="InterPro" id="IPR001179">
    <property type="entry name" value="PPIase_FKBP_dom"/>
</dbReference>
<dbReference type="AlphaFoldDB" id="A0A672J2U0"/>
<dbReference type="InterPro" id="IPR046357">
    <property type="entry name" value="PPIase_dom_sf"/>
</dbReference>
<organism evidence="6 7">
    <name type="scientific">Salarias fasciatus</name>
    <name type="common">Jewelled blenny</name>
    <name type="synonym">Blennius fasciatus</name>
    <dbReference type="NCBI Taxonomy" id="181472"/>
    <lineage>
        <taxon>Eukaryota</taxon>
        <taxon>Metazoa</taxon>
        <taxon>Chordata</taxon>
        <taxon>Craniata</taxon>
        <taxon>Vertebrata</taxon>
        <taxon>Euteleostomi</taxon>
        <taxon>Actinopterygii</taxon>
        <taxon>Neopterygii</taxon>
        <taxon>Teleostei</taxon>
        <taxon>Neoteleostei</taxon>
        <taxon>Acanthomorphata</taxon>
        <taxon>Ovalentaria</taxon>
        <taxon>Blenniimorphae</taxon>
        <taxon>Blenniiformes</taxon>
        <taxon>Blennioidei</taxon>
        <taxon>Blenniidae</taxon>
        <taxon>Salariinae</taxon>
        <taxon>Salarias</taxon>
    </lineage>
</organism>
<proteinExistence type="inferred from homology"/>
<protein>
    <recommendedName>
        <fullName evidence="4">peptidylprolyl isomerase</fullName>
        <ecNumber evidence="4">5.2.1.8</ecNumber>
    </recommendedName>
</protein>
<dbReference type="Gene3D" id="3.10.50.40">
    <property type="match status" value="1"/>
</dbReference>
<dbReference type="GO" id="GO:0034587">
    <property type="term" value="P:piRNA processing"/>
    <property type="evidence" value="ECO:0007669"/>
    <property type="project" value="TreeGrafter"/>
</dbReference>
<dbReference type="OMA" id="CHRMFTP"/>